<feature type="chain" id="PRO_5035431792" evidence="1">
    <location>
        <begin position="19"/>
        <end position="138"/>
    </location>
</feature>
<name>A0A8K0FYK5_IGNLU</name>
<evidence type="ECO:0000256" key="1">
    <source>
        <dbReference type="SAM" id="SignalP"/>
    </source>
</evidence>
<evidence type="ECO:0000313" key="2">
    <source>
        <dbReference type="EMBL" id="KAF2885375.1"/>
    </source>
</evidence>
<accession>A0A8K0FYK5</accession>
<protein>
    <submittedName>
        <fullName evidence="2">Uncharacterized protein</fullName>
    </submittedName>
</protein>
<organism evidence="2 3">
    <name type="scientific">Ignelater luminosus</name>
    <name type="common">Cucubano</name>
    <name type="synonym">Pyrophorus luminosus</name>
    <dbReference type="NCBI Taxonomy" id="2038154"/>
    <lineage>
        <taxon>Eukaryota</taxon>
        <taxon>Metazoa</taxon>
        <taxon>Ecdysozoa</taxon>
        <taxon>Arthropoda</taxon>
        <taxon>Hexapoda</taxon>
        <taxon>Insecta</taxon>
        <taxon>Pterygota</taxon>
        <taxon>Neoptera</taxon>
        <taxon>Endopterygota</taxon>
        <taxon>Coleoptera</taxon>
        <taxon>Polyphaga</taxon>
        <taxon>Elateriformia</taxon>
        <taxon>Elateroidea</taxon>
        <taxon>Elateridae</taxon>
        <taxon>Agrypninae</taxon>
        <taxon>Pyrophorini</taxon>
        <taxon>Ignelater</taxon>
    </lineage>
</organism>
<evidence type="ECO:0000313" key="3">
    <source>
        <dbReference type="Proteomes" id="UP000801492"/>
    </source>
</evidence>
<dbReference type="Pfam" id="PF01395">
    <property type="entry name" value="PBP_GOBP"/>
    <property type="match status" value="1"/>
</dbReference>
<gene>
    <name evidence="2" type="ORF">ILUMI_20773</name>
</gene>
<dbReference type="SUPFAM" id="SSF47565">
    <property type="entry name" value="Insect pheromone/odorant-binding proteins"/>
    <property type="match status" value="1"/>
</dbReference>
<comment type="caution">
    <text evidence="2">The sequence shown here is derived from an EMBL/GenBank/DDBJ whole genome shotgun (WGS) entry which is preliminary data.</text>
</comment>
<dbReference type="GO" id="GO:0005549">
    <property type="term" value="F:odorant binding"/>
    <property type="evidence" value="ECO:0007669"/>
    <property type="project" value="InterPro"/>
</dbReference>
<dbReference type="AlphaFoldDB" id="A0A8K0FYK5"/>
<dbReference type="InterPro" id="IPR006170">
    <property type="entry name" value="PBP/GOBP"/>
</dbReference>
<reference evidence="2" key="1">
    <citation type="submission" date="2019-08" db="EMBL/GenBank/DDBJ databases">
        <title>The genome of the North American firefly Photinus pyralis.</title>
        <authorList>
            <consortium name="Photinus pyralis genome working group"/>
            <person name="Fallon T.R."/>
            <person name="Sander Lower S.E."/>
            <person name="Weng J.-K."/>
        </authorList>
    </citation>
    <scope>NUCLEOTIDE SEQUENCE</scope>
    <source>
        <strain evidence="2">TRF0915ILg1</strain>
        <tissue evidence="2">Whole body</tissue>
    </source>
</reference>
<dbReference type="InterPro" id="IPR036728">
    <property type="entry name" value="PBP_GOBP_sf"/>
</dbReference>
<sequence>MKTFIAFVCLISLWCIQAKDNAGVFSEIEKSCIKKFNLDEFTVDYNMKQLYMPEDNILFSQFMACVWKKDGFIDGKDNLDFPVFQQYISDTFGSVVASKKTADAFARDSVNSCKNIKGDTPGQKGIKFMNCVTRLFQN</sequence>
<dbReference type="OrthoDB" id="6706903at2759"/>
<dbReference type="Proteomes" id="UP000801492">
    <property type="component" value="Unassembled WGS sequence"/>
</dbReference>
<dbReference type="EMBL" id="VTPC01089961">
    <property type="protein sequence ID" value="KAF2885375.1"/>
    <property type="molecule type" value="Genomic_DNA"/>
</dbReference>
<keyword evidence="1" id="KW-0732">Signal</keyword>
<proteinExistence type="predicted"/>
<keyword evidence="3" id="KW-1185">Reference proteome</keyword>
<dbReference type="CDD" id="cd23992">
    <property type="entry name" value="PBP_GOBP"/>
    <property type="match status" value="1"/>
</dbReference>
<feature type="signal peptide" evidence="1">
    <location>
        <begin position="1"/>
        <end position="18"/>
    </location>
</feature>
<dbReference type="Gene3D" id="1.10.238.20">
    <property type="entry name" value="Pheromone/general odorant binding protein domain"/>
    <property type="match status" value="1"/>
</dbReference>